<proteinExistence type="predicted"/>
<reference evidence="2" key="1">
    <citation type="journal article" date="2019" name="Int. J. Syst. Evol. Microbiol.">
        <title>The Global Catalogue of Microorganisms (GCM) 10K type strain sequencing project: providing services to taxonomists for standard genome sequencing and annotation.</title>
        <authorList>
            <consortium name="The Broad Institute Genomics Platform"/>
            <consortium name="The Broad Institute Genome Sequencing Center for Infectious Disease"/>
            <person name="Wu L."/>
            <person name="Ma J."/>
        </authorList>
    </citation>
    <scope>NUCLEOTIDE SEQUENCE [LARGE SCALE GENOMIC DNA]</scope>
    <source>
        <strain evidence="2">CGMCC 4.7139</strain>
    </source>
</reference>
<dbReference type="Proteomes" id="UP001595993">
    <property type="component" value="Unassembled WGS sequence"/>
</dbReference>
<dbReference type="EMBL" id="JBHSFE010000038">
    <property type="protein sequence ID" value="MFC4612715.1"/>
    <property type="molecule type" value="Genomic_DNA"/>
</dbReference>
<evidence type="ECO:0000313" key="2">
    <source>
        <dbReference type="Proteomes" id="UP001595993"/>
    </source>
</evidence>
<protein>
    <submittedName>
        <fullName evidence="1">Uncharacterized protein</fullName>
    </submittedName>
</protein>
<keyword evidence="2" id="KW-1185">Reference proteome</keyword>
<gene>
    <name evidence="1" type="ORF">ACFO9E_33945</name>
</gene>
<organism evidence="1 2">
    <name type="scientific">Streptomyces maoxianensis</name>
    <dbReference type="NCBI Taxonomy" id="1459942"/>
    <lineage>
        <taxon>Bacteria</taxon>
        <taxon>Bacillati</taxon>
        <taxon>Actinomycetota</taxon>
        <taxon>Actinomycetes</taxon>
        <taxon>Kitasatosporales</taxon>
        <taxon>Streptomycetaceae</taxon>
        <taxon>Streptomyces</taxon>
    </lineage>
</organism>
<accession>A0ABV9GHR2</accession>
<comment type="caution">
    <text evidence="1">The sequence shown here is derived from an EMBL/GenBank/DDBJ whole genome shotgun (WGS) entry which is preliminary data.</text>
</comment>
<dbReference type="RefSeq" id="WP_285427291.1">
    <property type="nucleotide sequence ID" value="NZ_JBHSFE010000038.1"/>
</dbReference>
<sequence length="43" mass="4625">MTEPERVLKFTARVTVIADLDLTTGGGGVRLRASMDNVHDQGP</sequence>
<evidence type="ECO:0000313" key="1">
    <source>
        <dbReference type="EMBL" id="MFC4612715.1"/>
    </source>
</evidence>
<name>A0ABV9GHR2_9ACTN</name>